<dbReference type="Proteomes" id="UP001141552">
    <property type="component" value="Unassembled WGS sequence"/>
</dbReference>
<gene>
    <name evidence="9" type="ORF">Tsubulata_034572</name>
</gene>
<feature type="transmembrane region" description="Helical" evidence="8">
    <location>
        <begin position="413"/>
        <end position="436"/>
    </location>
</feature>
<feature type="transmembrane region" description="Helical" evidence="8">
    <location>
        <begin position="474"/>
        <end position="493"/>
    </location>
</feature>
<feature type="transmembrane region" description="Helical" evidence="8">
    <location>
        <begin position="442"/>
        <end position="462"/>
    </location>
</feature>
<comment type="subcellular location">
    <subcellularLocation>
        <location evidence="1 8">Membrane</location>
        <topology evidence="1 8">Multi-pass membrane protein</topology>
    </subcellularLocation>
</comment>
<dbReference type="PANTHER" id="PTHR31752">
    <property type="entry name" value="AUXIN EFFLUX CARRIER COMPONENT 1B-RELATED"/>
    <property type="match status" value="1"/>
</dbReference>
<feature type="transmembrane region" description="Helical" evidence="8">
    <location>
        <begin position="88"/>
        <end position="109"/>
    </location>
</feature>
<feature type="transmembrane region" description="Helical" evidence="8">
    <location>
        <begin position="375"/>
        <end position="401"/>
    </location>
</feature>
<comment type="caution">
    <text evidence="8">Lacks conserved residue(s) required for the propagation of feature annotation.</text>
</comment>
<evidence type="ECO:0000256" key="4">
    <source>
        <dbReference type="ARBA" id="ARBA00022692"/>
    </source>
</evidence>
<accession>A0A9Q0FF52</accession>
<reference evidence="9" key="1">
    <citation type="submission" date="2022-02" db="EMBL/GenBank/DDBJ databases">
        <authorList>
            <person name="Henning P.M."/>
            <person name="McCubbin A.G."/>
            <person name="Shore J.S."/>
        </authorList>
    </citation>
    <scope>NUCLEOTIDE SEQUENCE</scope>
    <source>
        <strain evidence="9">F60SS</strain>
        <tissue evidence="9">Leaves</tissue>
    </source>
</reference>
<sequence>MRKTEKNSNILTLSSSTNPSYPSFVLLSNLFKPTYTRSKQICSSSVGAMITGKDFYQVVSAVVPLYFAMLLGYGSVKWWRIFTPDQCAGINRFVAVFAVPLLSFGFIYNSDLYNMNFLFIAADSLQKVVILAVLFLVQVITKSGLDWTITVFSLAALPNTLVVGVPLMTAMYGESTSTLMVQIVVLQVVIWYSVILFMYEYRSGRQLMAQQFLDTAAPISSVKSGSDVVSLSGRRESLEAETEMDEDGKLHVVLRNSSFRGPRVSDLSGVEVFSVQSSMQKSSSVNNADLHADFAAFDSFHVAHQPDQDKDSADLQVEGQEGQRINSQMPPPTVMTKLILVMVWRKLVRNPNTYASILGLVWALIAFRWNIKMPLIITGCIKILSNTGLGMATFSLGLFSSSQPKIIACGKKVAFISMVIKFLVGPLVMAATSAAIGVRGNLLRIAIVQAALPLGIVPFIFAKEYNLHTSILSTGVIFGMFISLPVTVIYYVLLGL</sequence>
<dbReference type="InterPro" id="IPR051107">
    <property type="entry name" value="Auxin_Efflux_Carrier"/>
</dbReference>
<keyword evidence="6 8" id="KW-0472">Membrane</keyword>
<organism evidence="9 10">
    <name type="scientific">Turnera subulata</name>
    <dbReference type="NCBI Taxonomy" id="218843"/>
    <lineage>
        <taxon>Eukaryota</taxon>
        <taxon>Viridiplantae</taxon>
        <taxon>Streptophyta</taxon>
        <taxon>Embryophyta</taxon>
        <taxon>Tracheophyta</taxon>
        <taxon>Spermatophyta</taxon>
        <taxon>Magnoliopsida</taxon>
        <taxon>eudicotyledons</taxon>
        <taxon>Gunneridae</taxon>
        <taxon>Pentapetalae</taxon>
        <taxon>rosids</taxon>
        <taxon>fabids</taxon>
        <taxon>Malpighiales</taxon>
        <taxon>Passifloraceae</taxon>
        <taxon>Turnera</taxon>
    </lineage>
</organism>
<dbReference type="GO" id="GO:0009926">
    <property type="term" value="P:auxin polar transport"/>
    <property type="evidence" value="ECO:0007669"/>
    <property type="project" value="TreeGrafter"/>
</dbReference>
<dbReference type="GO" id="GO:0005886">
    <property type="term" value="C:plasma membrane"/>
    <property type="evidence" value="ECO:0007669"/>
    <property type="project" value="TreeGrafter"/>
</dbReference>
<protein>
    <recommendedName>
        <fullName evidence="8">Auxin efflux carrier component</fullName>
    </recommendedName>
</protein>
<evidence type="ECO:0000313" key="10">
    <source>
        <dbReference type="Proteomes" id="UP001141552"/>
    </source>
</evidence>
<evidence type="ECO:0000256" key="3">
    <source>
        <dbReference type="ARBA" id="ARBA00022448"/>
    </source>
</evidence>
<dbReference type="NCBIfam" id="TIGR00946">
    <property type="entry name" value="2a69"/>
    <property type="match status" value="1"/>
</dbReference>
<feature type="transmembrane region" description="Helical" evidence="8">
    <location>
        <begin position="179"/>
        <end position="199"/>
    </location>
</feature>
<dbReference type="InterPro" id="IPR014024">
    <property type="entry name" value="Auxin_eff_plant"/>
</dbReference>
<feature type="transmembrane region" description="Helical" evidence="8">
    <location>
        <begin position="149"/>
        <end position="173"/>
    </location>
</feature>
<evidence type="ECO:0000256" key="8">
    <source>
        <dbReference type="RuleBase" id="RU362108"/>
    </source>
</evidence>
<keyword evidence="4 8" id="KW-0812">Transmembrane</keyword>
<evidence type="ECO:0000256" key="6">
    <source>
        <dbReference type="ARBA" id="ARBA00023136"/>
    </source>
</evidence>
<dbReference type="GO" id="GO:0009734">
    <property type="term" value="P:auxin-activated signaling pathway"/>
    <property type="evidence" value="ECO:0007669"/>
    <property type="project" value="UniProtKB-UniRule"/>
</dbReference>
<evidence type="ECO:0000256" key="2">
    <source>
        <dbReference type="ARBA" id="ARBA00009177"/>
    </source>
</evidence>
<dbReference type="GO" id="GO:0010329">
    <property type="term" value="F:auxin efflux transmembrane transporter activity"/>
    <property type="evidence" value="ECO:0007669"/>
    <property type="project" value="TreeGrafter"/>
</dbReference>
<dbReference type="GO" id="GO:0005783">
    <property type="term" value="C:endoplasmic reticulum"/>
    <property type="evidence" value="ECO:0007669"/>
    <property type="project" value="TreeGrafter"/>
</dbReference>
<reference evidence="9" key="2">
    <citation type="journal article" date="2023" name="Plants (Basel)">
        <title>Annotation of the Turnera subulata (Passifloraceae) Draft Genome Reveals the S-Locus Evolved after the Divergence of Turneroideae from Passifloroideae in a Stepwise Manner.</title>
        <authorList>
            <person name="Henning P.M."/>
            <person name="Roalson E.H."/>
            <person name="Mir W."/>
            <person name="McCubbin A.G."/>
            <person name="Shore J.S."/>
        </authorList>
    </citation>
    <scope>NUCLEOTIDE SEQUENCE</scope>
    <source>
        <strain evidence="9">F60SS</strain>
    </source>
</reference>
<keyword evidence="3 8" id="KW-0813">Transport</keyword>
<evidence type="ECO:0000313" key="9">
    <source>
        <dbReference type="EMBL" id="KAJ4829659.1"/>
    </source>
</evidence>
<dbReference type="Pfam" id="PF03547">
    <property type="entry name" value="Mem_trans"/>
    <property type="match status" value="1"/>
</dbReference>
<dbReference type="InterPro" id="IPR004776">
    <property type="entry name" value="Mem_transp_PIN-like"/>
</dbReference>
<keyword evidence="10" id="KW-1185">Reference proteome</keyword>
<comment type="caution">
    <text evidence="9">The sequence shown here is derived from an EMBL/GenBank/DDBJ whole genome shotgun (WGS) entry which is preliminary data.</text>
</comment>
<comment type="function">
    <text evidence="8">May act as a component of the auxin efflux carrier.</text>
</comment>
<keyword evidence="7 8" id="KW-0927">Auxin signaling pathway</keyword>
<dbReference type="EMBL" id="JAKUCV010005831">
    <property type="protein sequence ID" value="KAJ4829659.1"/>
    <property type="molecule type" value="Genomic_DNA"/>
</dbReference>
<name>A0A9Q0FF52_9ROSI</name>
<evidence type="ECO:0000256" key="5">
    <source>
        <dbReference type="ARBA" id="ARBA00022989"/>
    </source>
</evidence>
<feature type="transmembrane region" description="Helical" evidence="8">
    <location>
        <begin position="115"/>
        <end position="137"/>
    </location>
</feature>
<dbReference type="OrthoDB" id="1868374at2759"/>
<dbReference type="AlphaFoldDB" id="A0A9Q0FF52"/>
<feature type="transmembrane region" description="Helical" evidence="8">
    <location>
        <begin position="55"/>
        <end position="76"/>
    </location>
</feature>
<comment type="similarity">
    <text evidence="2 8">Belongs to the auxin efflux carrier (TC 2.A.69.1) family.</text>
</comment>
<dbReference type="PANTHER" id="PTHR31752:SF4">
    <property type="entry name" value="AUXIN EFFLUX CARRIER COMPONENT 2"/>
    <property type="match status" value="1"/>
</dbReference>
<proteinExistence type="inferred from homology"/>
<evidence type="ECO:0000256" key="1">
    <source>
        <dbReference type="ARBA" id="ARBA00004141"/>
    </source>
</evidence>
<evidence type="ECO:0000256" key="7">
    <source>
        <dbReference type="ARBA" id="ARBA00023294"/>
    </source>
</evidence>
<keyword evidence="5 8" id="KW-1133">Transmembrane helix</keyword>